<dbReference type="Gene3D" id="1.10.357.10">
    <property type="entry name" value="Tetracycline Repressor, domain 2"/>
    <property type="match status" value="1"/>
</dbReference>
<dbReference type="SUPFAM" id="SSF46689">
    <property type="entry name" value="Homeodomain-like"/>
    <property type="match status" value="1"/>
</dbReference>
<dbReference type="Proteomes" id="UP001597353">
    <property type="component" value="Unassembled WGS sequence"/>
</dbReference>
<keyword evidence="7" id="KW-1185">Reference proteome</keyword>
<sequence length="196" mass="21844">MSLRERRRRQTALEIQAATLALAREHGFEQITTEAIAQAAGISPRTFFNYYPYKEAAVLGPPREISPEAIAAFTASDADLSDDLAQLFKTHLRLTWEGRIETLRAMIELTREHPRIMALHQSALFGLRETLQEVIGRRLPDDPVLSRLLALLMLDAARVALEGWLSGDETLEAQIDAVFGRLPDLGQILTRSGGRA</sequence>
<reference evidence="7" key="1">
    <citation type="journal article" date="2019" name="Int. J. Syst. Evol. Microbiol.">
        <title>The Global Catalogue of Microorganisms (GCM) 10K type strain sequencing project: providing services to taxonomists for standard genome sequencing and annotation.</title>
        <authorList>
            <consortium name="The Broad Institute Genomics Platform"/>
            <consortium name="The Broad Institute Genome Sequencing Center for Infectious Disease"/>
            <person name="Wu L."/>
            <person name="Ma J."/>
        </authorList>
    </citation>
    <scope>NUCLEOTIDE SEQUENCE [LARGE SCALE GENOMIC DNA]</scope>
    <source>
        <strain evidence="7">CGMCC 4.7242</strain>
    </source>
</reference>
<organism evidence="6 7">
    <name type="scientific">Halodurantibacterium flavum</name>
    <dbReference type="NCBI Taxonomy" id="1382802"/>
    <lineage>
        <taxon>Bacteria</taxon>
        <taxon>Pseudomonadati</taxon>
        <taxon>Pseudomonadota</taxon>
        <taxon>Alphaproteobacteria</taxon>
        <taxon>Rhodobacterales</taxon>
        <taxon>Paracoccaceae</taxon>
        <taxon>Halodurantibacterium</taxon>
    </lineage>
</organism>
<keyword evidence="3" id="KW-0804">Transcription</keyword>
<dbReference type="Pfam" id="PF00440">
    <property type="entry name" value="TetR_N"/>
    <property type="match status" value="1"/>
</dbReference>
<evidence type="ECO:0000256" key="3">
    <source>
        <dbReference type="ARBA" id="ARBA00023163"/>
    </source>
</evidence>
<keyword evidence="1" id="KW-0805">Transcription regulation</keyword>
<dbReference type="PANTHER" id="PTHR30055:SF238">
    <property type="entry name" value="MYCOFACTOCIN BIOSYNTHESIS TRANSCRIPTIONAL REGULATOR MFTR-RELATED"/>
    <property type="match status" value="1"/>
</dbReference>
<keyword evidence="2 4" id="KW-0238">DNA-binding</keyword>
<dbReference type="InterPro" id="IPR050109">
    <property type="entry name" value="HTH-type_TetR-like_transc_reg"/>
</dbReference>
<accession>A0ABW4S6K1</accession>
<comment type="caution">
    <text evidence="6">The sequence shown here is derived from an EMBL/GenBank/DDBJ whole genome shotgun (WGS) entry which is preliminary data.</text>
</comment>
<protein>
    <submittedName>
        <fullName evidence="6">TetR/AcrR family transcriptional regulator</fullName>
    </submittedName>
</protein>
<feature type="DNA-binding region" description="H-T-H motif" evidence="4">
    <location>
        <begin position="32"/>
        <end position="51"/>
    </location>
</feature>
<evidence type="ECO:0000256" key="4">
    <source>
        <dbReference type="PROSITE-ProRule" id="PRU00335"/>
    </source>
</evidence>
<dbReference type="PROSITE" id="PS50977">
    <property type="entry name" value="HTH_TETR_2"/>
    <property type="match status" value="1"/>
</dbReference>
<name>A0ABW4S6K1_9RHOB</name>
<feature type="domain" description="HTH tetR-type" evidence="5">
    <location>
        <begin position="9"/>
        <end position="69"/>
    </location>
</feature>
<gene>
    <name evidence="6" type="ORF">ACFSGJ_12480</name>
</gene>
<evidence type="ECO:0000313" key="6">
    <source>
        <dbReference type="EMBL" id="MFD1913029.1"/>
    </source>
</evidence>
<dbReference type="InterPro" id="IPR001647">
    <property type="entry name" value="HTH_TetR"/>
</dbReference>
<dbReference type="RefSeq" id="WP_390262194.1">
    <property type="nucleotide sequence ID" value="NZ_JBHUGH010000009.1"/>
</dbReference>
<evidence type="ECO:0000256" key="2">
    <source>
        <dbReference type="ARBA" id="ARBA00023125"/>
    </source>
</evidence>
<dbReference type="EMBL" id="JBHUGH010000009">
    <property type="protein sequence ID" value="MFD1913029.1"/>
    <property type="molecule type" value="Genomic_DNA"/>
</dbReference>
<evidence type="ECO:0000313" key="7">
    <source>
        <dbReference type="Proteomes" id="UP001597353"/>
    </source>
</evidence>
<evidence type="ECO:0000259" key="5">
    <source>
        <dbReference type="PROSITE" id="PS50977"/>
    </source>
</evidence>
<dbReference type="InterPro" id="IPR009057">
    <property type="entry name" value="Homeodomain-like_sf"/>
</dbReference>
<proteinExistence type="predicted"/>
<dbReference type="PANTHER" id="PTHR30055">
    <property type="entry name" value="HTH-TYPE TRANSCRIPTIONAL REGULATOR RUTR"/>
    <property type="match status" value="1"/>
</dbReference>
<evidence type="ECO:0000256" key="1">
    <source>
        <dbReference type="ARBA" id="ARBA00023015"/>
    </source>
</evidence>